<accession>A0A0G0XG51</accession>
<dbReference type="PANTHER" id="PTHR44068:SF11">
    <property type="entry name" value="GERANYL DIPHOSPHATE 2-C-METHYLTRANSFERASE"/>
    <property type="match status" value="1"/>
</dbReference>
<name>A0A0G0XG51_9BACT</name>
<keyword evidence="1 3" id="KW-0808">Transferase</keyword>
<dbReference type="InterPro" id="IPR029063">
    <property type="entry name" value="SAM-dependent_MTases_sf"/>
</dbReference>
<protein>
    <submittedName>
        <fullName evidence="3">Methyltransferase type 11</fullName>
    </submittedName>
</protein>
<keyword evidence="3" id="KW-0489">Methyltransferase</keyword>
<dbReference type="AlphaFoldDB" id="A0A0G0XG51"/>
<dbReference type="CDD" id="cd02440">
    <property type="entry name" value="AdoMet_MTases"/>
    <property type="match status" value="1"/>
</dbReference>
<sequence>MEKTSTKQHWQSYWKTPDHQPPVVHEEMLSELQHITNIKGKKILEVGAGMGGDSVRLAEFGASVTAVDYTQESLDEIDEFAKKHNVSVDTVRGDARELPFKDEVFDIVFHQGLLEHFKDPSVILSEHVRVLKKRGYLVVDVPQAFTTYTIKKKIAIARGAWFAGWERSFSIGQLEHLMREAGLSIVRAYGWGYYGKLHAIRNLNLGKWYEQLWGIIEKSRMKLYLNWCIGVIAQK</sequence>
<dbReference type="Pfam" id="PF08241">
    <property type="entry name" value="Methyltransf_11"/>
    <property type="match status" value="1"/>
</dbReference>
<dbReference type="InterPro" id="IPR013216">
    <property type="entry name" value="Methyltransf_11"/>
</dbReference>
<gene>
    <name evidence="3" type="ORF">UU34_C0011G0003</name>
</gene>
<dbReference type="Proteomes" id="UP000034854">
    <property type="component" value="Unassembled WGS sequence"/>
</dbReference>
<comment type="caution">
    <text evidence="3">The sequence shown here is derived from an EMBL/GenBank/DDBJ whole genome shotgun (WGS) entry which is preliminary data.</text>
</comment>
<dbReference type="EMBL" id="LCAG01000011">
    <property type="protein sequence ID" value="KKR86697.1"/>
    <property type="molecule type" value="Genomic_DNA"/>
</dbReference>
<feature type="domain" description="Methyltransferase type 11" evidence="2">
    <location>
        <begin position="44"/>
        <end position="139"/>
    </location>
</feature>
<dbReference type="PANTHER" id="PTHR44068">
    <property type="entry name" value="ZGC:194242"/>
    <property type="match status" value="1"/>
</dbReference>
<proteinExistence type="predicted"/>
<dbReference type="Gene3D" id="3.40.50.150">
    <property type="entry name" value="Vaccinia Virus protein VP39"/>
    <property type="match status" value="1"/>
</dbReference>
<evidence type="ECO:0000313" key="4">
    <source>
        <dbReference type="Proteomes" id="UP000034854"/>
    </source>
</evidence>
<evidence type="ECO:0000313" key="3">
    <source>
        <dbReference type="EMBL" id="KKR86697.1"/>
    </source>
</evidence>
<organism evidence="3 4">
    <name type="scientific">Candidatus Curtissbacteria bacterium GW2011_GWA1_41_11</name>
    <dbReference type="NCBI Taxonomy" id="1618409"/>
    <lineage>
        <taxon>Bacteria</taxon>
        <taxon>Candidatus Curtissiibacteriota</taxon>
    </lineage>
</organism>
<dbReference type="InterPro" id="IPR050447">
    <property type="entry name" value="Erg6_SMT_methyltransf"/>
</dbReference>
<dbReference type="GO" id="GO:0032259">
    <property type="term" value="P:methylation"/>
    <property type="evidence" value="ECO:0007669"/>
    <property type="project" value="UniProtKB-KW"/>
</dbReference>
<evidence type="ECO:0000256" key="1">
    <source>
        <dbReference type="ARBA" id="ARBA00022679"/>
    </source>
</evidence>
<dbReference type="GO" id="GO:0008757">
    <property type="term" value="F:S-adenosylmethionine-dependent methyltransferase activity"/>
    <property type="evidence" value="ECO:0007669"/>
    <property type="project" value="InterPro"/>
</dbReference>
<reference evidence="3 4" key="1">
    <citation type="journal article" date="2015" name="Nature">
        <title>rRNA introns, odd ribosomes, and small enigmatic genomes across a large radiation of phyla.</title>
        <authorList>
            <person name="Brown C.T."/>
            <person name="Hug L.A."/>
            <person name="Thomas B.C."/>
            <person name="Sharon I."/>
            <person name="Castelle C.J."/>
            <person name="Singh A."/>
            <person name="Wilkins M.J."/>
            <person name="Williams K.H."/>
            <person name="Banfield J.F."/>
        </authorList>
    </citation>
    <scope>NUCLEOTIDE SEQUENCE [LARGE SCALE GENOMIC DNA]</scope>
</reference>
<dbReference type="SUPFAM" id="SSF53335">
    <property type="entry name" value="S-adenosyl-L-methionine-dependent methyltransferases"/>
    <property type="match status" value="1"/>
</dbReference>
<evidence type="ECO:0000259" key="2">
    <source>
        <dbReference type="Pfam" id="PF08241"/>
    </source>
</evidence>